<dbReference type="PANTHER" id="PTHR13929">
    <property type="entry name" value="1,4-DIHYDROXY-2-NAPHTHOATE OCTAPRENYLTRANSFERASE"/>
    <property type="match status" value="1"/>
</dbReference>
<dbReference type="InterPro" id="IPR026046">
    <property type="entry name" value="UBIAD1"/>
</dbReference>
<dbReference type="Pfam" id="PF01040">
    <property type="entry name" value="UbiA"/>
    <property type="match status" value="1"/>
</dbReference>
<dbReference type="GO" id="GO:0005886">
    <property type="term" value="C:plasma membrane"/>
    <property type="evidence" value="ECO:0007669"/>
    <property type="project" value="UniProtKB-SubCell"/>
</dbReference>
<evidence type="ECO:0000256" key="6">
    <source>
        <dbReference type="ARBA" id="ARBA00022989"/>
    </source>
</evidence>
<dbReference type="AlphaFoldDB" id="A0A1H2WXX1"/>
<comment type="subcellular location">
    <subcellularLocation>
        <location evidence="8">Cell membrane</location>
        <topology evidence="8">Multi-pass membrane protein</topology>
    </subcellularLocation>
    <subcellularLocation>
        <location evidence="1">Membrane</location>
        <topology evidence="1">Multi-pass membrane protein</topology>
    </subcellularLocation>
</comment>
<feature type="transmembrane region" description="Helical" evidence="8">
    <location>
        <begin position="38"/>
        <end position="55"/>
    </location>
</feature>
<dbReference type="STRING" id="1058.SAMN05421783_109182"/>
<feature type="transmembrane region" description="Helical" evidence="8">
    <location>
        <begin position="140"/>
        <end position="157"/>
    </location>
</feature>
<comment type="catalytic activity">
    <reaction evidence="8">
        <text>an all-trans-polyprenyl diphosphate + 1,4-dihydroxy-2-naphthoate + H(+) = a 2-demethylmenaquinol + CO2 + diphosphate</text>
        <dbReference type="Rhea" id="RHEA:26478"/>
        <dbReference type="Rhea" id="RHEA-COMP:9563"/>
        <dbReference type="Rhea" id="RHEA-COMP:9564"/>
        <dbReference type="ChEBI" id="CHEBI:11173"/>
        <dbReference type="ChEBI" id="CHEBI:15378"/>
        <dbReference type="ChEBI" id="CHEBI:16526"/>
        <dbReference type="ChEBI" id="CHEBI:33019"/>
        <dbReference type="ChEBI" id="CHEBI:55437"/>
        <dbReference type="ChEBI" id="CHEBI:58914"/>
        <dbReference type="EC" id="2.5.1.74"/>
    </reaction>
</comment>
<dbReference type="EMBL" id="FNNZ01000009">
    <property type="protein sequence ID" value="SDW85523.1"/>
    <property type="molecule type" value="Genomic_DNA"/>
</dbReference>
<feature type="transmembrane region" description="Helical" evidence="8">
    <location>
        <begin position="61"/>
        <end position="81"/>
    </location>
</feature>
<dbReference type="CDD" id="cd13962">
    <property type="entry name" value="PT_UbiA_UBIAD1"/>
    <property type="match status" value="1"/>
</dbReference>
<sequence length="316" mass="32801">MPSSRNANPISASSRGVPDVAGSGSNLALWIAAARPKTLVLAVAPVVAGIGLAVFQTGELAAVTALLTLIAAVAIQIGTNLHNDASDYERGTDTADRLGPPRATAEGWFSLEQVKRAAHLAFGLAFVIGLALVVRGGWPILAIGIASLVAGYAYTGGPRPIAYGPFGELYVLLFFGLAAVGGTYYLQTLAFDWPALMVGIALGLPAAAVLLLNNYRDLETDRIAGRRTLCHHLGRPRARVLYGLLLLGSIAILGLTFGPTIAWPLLAAVPLGTLLTLKLVRGATGRQINPLLGQTGLFQAAVTVLLLVGFGLSRIA</sequence>
<keyword evidence="6 8" id="KW-1133">Transmembrane helix</keyword>
<dbReference type="Proteomes" id="UP000198816">
    <property type="component" value="Unassembled WGS sequence"/>
</dbReference>
<feature type="transmembrane region" description="Helical" evidence="8">
    <location>
        <begin position="292"/>
        <end position="312"/>
    </location>
</feature>
<keyword evidence="7 8" id="KW-0472">Membrane</keyword>
<accession>A0A1H2WXX1</accession>
<dbReference type="PANTHER" id="PTHR13929:SF0">
    <property type="entry name" value="UBIA PRENYLTRANSFERASE DOMAIN-CONTAINING PROTEIN 1"/>
    <property type="match status" value="1"/>
</dbReference>
<evidence type="ECO:0000256" key="9">
    <source>
        <dbReference type="NCBIfam" id="TIGR00751"/>
    </source>
</evidence>
<feature type="transmembrane region" description="Helical" evidence="8">
    <location>
        <begin position="236"/>
        <end position="255"/>
    </location>
</feature>
<dbReference type="EC" id="2.5.1.74" evidence="8 9"/>
<feature type="transmembrane region" description="Helical" evidence="8">
    <location>
        <begin position="169"/>
        <end position="187"/>
    </location>
</feature>
<reference evidence="12" key="1">
    <citation type="submission" date="2016-10" db="EMBL/GenBank/DDBJ databases">
        <authorList>
            <person name="Varghese N."/>
            <person name="Submissions S."/>
        </authorList>
    </citation>
    <scope>NUCLEOTIDE SEQUENCE [LARGE SCALE GENOMIC DNA]</scope>
    <source>
        <strain evidence="12">DSM 217</strain>
    </source>
</reference>
<keyword evidence="12" id="KW-1185">Reference proteome</keyword>
<dbReference type="UniPathway" id="UPA00079">
    <property type="reaction ID" value="UER00168"/>
</dbReference>
<comment type="similarity">
    <text evidence="8">Belongs to the MenA family. Type 1 subfamily.</text>
</comment>
<dbReference type="InterPro" id="IPR000537">
    <property type="entry name" value="UbiA_prenyltransferase"/>
</dbReference>
<dbReference type="GO" id="GO:0009234">
    <property type="term" value="P:menaquinone biosynthetic process"/>
    <property type="evidence" value="ECO:0007669"/>
    <property type="project" value="UniProtKB-UniRule"/>
</dbReference>
<evidence type="ECO:0000256" key="1">
    <source>
        <dbReference type="ARBA" id="ARBA00004141"/>
    </source>
</evidence>
<feature type="transmembrane region" description="Helical" evidence="8">
    <location>
        <begin position="193"/>
        <end position="215"/>
    </location>
</feature>
<organism evidence="11 12">
    <name type="scientific">Thiocapsa roseopersicina</name>
    <dbReference type="NCBI Taxonomy" id="1058"/>
    <lineage>
        <taxon>Bacteria</taxon>
        <taxon>Pseudomonadati</taxon>
        <taxon>Pseudomonadota</taxon>
        <taxon>Gammaproteobacteria</taxon>
        <taxon>Chromatiales</taxon>
        <taxon>Chromatiaceae</taxon>
        <taxon>Thiocapsa</taxon>
    </lineage>
</organism>
<feature type="transmembrane region" description="Helical" evidence="8">
    <location>
        <begin position="117"/>
        <end position="134"/>
    </location>
</feature>
<evidence type="ECO:0000313" key="12">
    <source>
        <dbReference type="Proteomes" id="UP000198816"/>
    </source>
</evidence>
<evidence type="ECO:0000313" key="11">
    <source>
        <dbReference type="EMBL" id="SDW85523.1"/>
    </source>
</evidence>
<dbReference type="InterPro" id="IPR004657">
    <property type="entry name" value="MenA"/>
</dbReference>
<dbReference type="NCBIfam" id="TIGR00751">
    <property type="entry name" value="menA"/>
    <property type="match status" value="1"/>
</dbReference>
<keyword evidence="2 8" id="KW-0474">Menaquinone biosynthesis</keyword>
<keyword evidence="3 8" id="KW-1003">Cell membrane</keyword>
<dbReference type="OrthoDB" id="9767568at2"/>
<evidence type="ECO:0000256" key="2">
    <source>
        <dbReference type="ARBA" id="ARBA00022428"/>
    </source>
</evidence>
<feature type="compositionally biased region" description="Polar residues" evidence="10">
    <location>
        <begin position="1"/>
        <end position="14"/>
    </location>
</feature>
<protein>
    <recommendedName>
        <fullName evidence="8 9">1,4-dihydroxy-2-naphthoate octaprenyltransferase</fullName>
        <shortName evidence="8">DHNA-octaprenyltransferase</shortName>
        <ecNumber evidence="8 9">2.5.1.74</ecNumber>
    </recommendedName>
</protein>
<evidence type="ECO:0000256" key="7">
    <source>
        <dbReference type="ARBA" id="ARBA00023136"/>
    </source>
</evidence>
<comment type="function">
    <text evidence="8">Conversion of 1,4-dihydroxy-2-naphthoate (DHNA) to demethylmenaquinone (DMK).</text>
</comment>
<dbReference type="InterPro" id="IPR044878">
    <property type="entry name" value="UbiA_sf"/>
</dbReference>
<dbReference type="GO" id="GO:0042371">
    <property type="term" value="P:vitamin K biosynthetic process"/>
    <property type="evidence" value="ECO:0007669"/>
    <property type="project" value="TreeGrafter"/>
</dbReference>
<comment type="pathway">
    <text evidence="8">Quinol/quinone metabolism; menaquinone biosynthesis; menaquinol from 1,4-dihydroxy-2-naphthoate: step 1/2.</text>
</comment>
<gene>
    <name evidence="8" type="primary">menA</name>
    <name evidence="11" type="ORF">SAMN05421783_109182</name>
</gene>
<dbReference type="PIRSF" id="PIRSF005355">
    <property type="entry name" value="UBIAD1"/>
    <property type="match status" value="1"/>
</dbReference>
<evidence type="ECO:0000256" key="10">
    <source>
        <dbReference type="SAM" id="MobiDB-lite"/>
    </source>
</evidence>
<dbReference type="HAMAP" id="MF_01937">
    <property type="entry name" value="MenA_1"/>
    <property type="match status" value="1"/>
</dbReference>
<name>A0A1H2WXX1_THIRO</name>
<proteinExistence type="inferred from homology"/>
<evidence type="ECO:0000256" key="3">
    <source>
        <dbReference type="ARBA" id="ARBA00022475"/>
    </source>
</evidence>
<feature type="region of interest" description="Disordered" evidence="10">
    <location>
        <begin position="1"/>
        <end position="20"/>
    </location>
</feature>
<evidence type="ECO:0000256" key="4">
    <source>
        <dbReference type="ARBA" id="ARBA00022679"/>
    </source>
</evidence>
<dbReference type="GO" id="GO:0046428">
    <property type="term" value="F:1,4-dihydroxy-2-naphthoate polyprenyltransferase activity"/>
    <property type="evidence" value="ECO:0007669"/>
    <property type="project" value="UniProtKB-UniRule"/>
</dbReference>
<dbReference type="NCBIfam" id="NF004751">
    <property type="entry name" value="PRK06080.1-3"/>
    <property type="match status" value="1"/>
</dbReference>
<evidence type="ECO:0000256" key="5">
    <source>
        <dbReference type="ARBA" id="ARBA00022692"/>
    </source>
</evidence>
<keyword evidence="5 8" id="KW-0812">Transmembrane</keyword>
<evidence type="ECO:0000256" key="8">
    <source>
        <dbReference type="HAMAP-Rule" id="MF_01937"/>
    </source>
</evidence>
<dbReference type="Gene3D" id="1.10.357.140">
    <property type="entry name" value="UbiA prenyltransferase"/>
    <property type="match status" value="1"/>
</dbReference>
<keyword evidence="4 8" id="KW-0808">Transferase</keyword>